<reference evidence="12" key="1">
    <citation type="journal article" date="2017" name="bioRxiv">
        <title>Conservation of a gene cluster reveals novel cercosporin biosynthetic mechanisms and extends production to the genus Colletotrichum.</title>
        <authorList>
            <person name="de Jonge R."/>
            <person name="Ebert M.K."/>
            <person name="Huitt-Roehl C.R."/>
            <person name="Pal P."/>
            <person name="Suttle J.C."/>
            <person name="Spanner R.E."/>
            <person name="Neubauer J.D."/>
            <person name="Jurick W.M.II."/>
            <person name="Stott K.A."/>
            <person name="Secor G.A."/>
            <person name="Thomma B.P.H.J."/>
            <person name="Van de Peer Y."/>
            <person name="Townsend C.A."/>
            <person name="Bolton M.D."/>
        </authorList>
    </citation>
    <scope>NUCLEOTIDE SEQUENCE [LARGE SCALE GENOMIC DNA]</scope>
    <source>
        <strain evidence="12">CBS538.71</strain>
    </source>
</reference>
<dbReference type="PANTHER" id="PTHR24376">
    <property type="entry name" value="ZINC FINGER PROTEIN"/>
    <property type="match status" value="1"/>
</dbReference>
<evidence type="ECO:0000256" key="7">
    <source>
        <dbReference type="ARBA" id="ARBA00023242"/>
    </source>
</evidence>
<feature type="region of interest" description="Disordered" evidence="9">
    <location>
        <begin position="493"/>
        <end position="519"/>
    </location>
</feature>
<feature type="domain" description="C2H2-type" evidence="10">
    <location>
        <begin position="306"/>
        <end position="334"/>
    </location>
</feature>
<feature type="region of interest" description="Disordered" evidence="9">
    <location>
        <begin position="881"/>
        <end position="985"/>
    </location>
</feature>
<feature type="compositionally biased region" description="Basic and acidic residues" evidence="9">
    <location>
        <begin position="851"/>
        <end position="866"/>
    </location>
</feature>
<feature type="region of interest" description="Disordered" evidence="9">
    <location>
        <begin position="386"/>
        <end position="414"/>
    </location>
</feature>
<feature type="region of interest" description="Disordered" evidence="9">
    <location>
        <begin position="91"/>
        <end position="116"/>
    </location>
</feature>
<keyword evidence="12" id="KW-1185">Reference proteome</keyword>
<evidence type="ECO:0000256" key="8">
    <source>
        <dbReference type="PROSITE-ProRule" id="PRU00042"/>
    </source>
</evidence>
<feature type="domain" description="C2H2-type" evidence="10">
    <location>
        <begin position="276"/>
        <end position="305"/>
    </location>
</feature>
<dbReference type="Gene3D" id="3.30.160.60">
    <property type="entry name" value="Classic Zinc Finger"/>
    <property type="match status" value="4"/>
</dbReference>
<feature type="region of interest" description="Disordered" evidence="9">
    <location>
        <begin position="699"/>
        <end position="750"/>
    </location>
</feature>
<keyword evidence="2" id="KW-0479">Metal-binding</keyword>
<dbReference type="SUPFAM" id="SSF57667">
    <property type="entry name" value="beta-beta-alpha zinc fingers"/>
    <property type="match status" value="3"/>
</dbReference>
<evidence type="ECO:0000256" key="6">
    <source>
        <dbReference type="ARBA" id="ARBA00023125"/>
    </source>
</evidence>
<evidence type="ECO:0000256" key="5">
    <source>
        <dbReference type="ARBA" id="ARBA00022833"/>
    </source>
</evidence>
<dbReference type="EMBL" id="PNEN01001619">
    <property type="protein sequence ID" value="PPJ53036.1"/>
    <property type="molecule type" value="Genomic_DNA"/>
</dbReference>
<feature type="region of interest" description="Disordered" evidence="9">
    <location>
        <begin position="536"/>
        <end position="633"/>
    </location>
</feature>
<dbReference type="PANTHER" id="PTHR24376:SF243">
    <property type="entry name" value="C2H2-TYPE DOMAIN-CONTAINING PROTEIN"/>
    <property type="match status" value="1"/>
</dbReference>
<dbReference type="PROSITE" id="PS00028">
    <property type="entry name" value="ZINC_FINGER_C2H2_1"/>
    <property type="match status" value="7"/>
</dbReference>
<keyword evidence="6" id="KW-0238">DNA-binding</keyword>
<feature type="region of interest" description="Disordered" evidence="9">
    <location>
        <begin position="845"/>
        <end position="866"/>
    </location>
</feature>
<dbReference type="STRING" id="357750.A0A2S6C001"/>
<feature type="compositionally biased region" description="Polar residues" evidence="9">
    <location>
        <begin position="952"/>
        <end position="962"/>
    </location>
</feature>
<gene>
    <name evidence="11" type="ORF">CBER1_11499</name>
</gene>
<dbReference type="GO" id="GO:0000978">
    <property type="term" value="F:RNA polymerase II cis-regulatory region sequence-specific DNA binding"/>
    <property type="evidence" value="ECO:0007669"/>
    <property type="project" value="TreeGrafter"/>
</dbReference>
<organism evidence="11 12">
    <name type="scientific">Cercospora berteroae</name>
    <dbReference type="NCBI Taxonomy" id="357750"/>
    <lineage>
        <taxon>Eukaryota</taxon>
        <taxon>Fungi</taxon>
        <taxon>Dikarya</taxon>
        <taxon>Ascomycota</taxon>
        <taxon>Pezizomycotina</taxon>
        <taxon>Dothideomycetes</taxon>
        <taxon>Dothideomycetidae</taxon>
        <taxon>Mycosphaerellales</taxon>
        <taxon>Mycosphaerellaceae</taxon>
        <taxon>Cercospora</taxon>
    </lineage>
</organism>
<feature type="compositionally biased region" description="Polar residues" evidence="9">
    <location>
        <begin position="975"/>
        <end position="985"/>
    </location>
</feature>
<feature type="compositionally biased region" description="Acidic residues" evidence="9">
    <location>
        <begin position="509"/>
        <end position="519"/>
    </location>
</feature>
<proteinExistence type="predicted"/>
<dbReference type="GO" id="GO:0008270">
    <property type="term" value="F:zinc ion binding"/>
    <property type="evidence" value="ECO:0007669"/>
    <property type="project" value="UniProtKB-KW"/>
</dbReference>
<keyword evidence="3" id="KW-0677">Repeat</keyword>
<evidence type="ECO:0000256" key="4">
    <source>
        <dbReference type="ARBA" id="ARBA00022771"/>
    </source>
</evidence>
<keyword evidence="5" id="KW-0862">Zinc</keyword>
<evidence type="ECO:0000313" key="12">
    <source>
        <dbReference type="Proteomes" id="UP000237631"/>
    </source>
</evidence>
<dbReference type="PROSITE" id="PS50157">
    <property type="entry name" value="ZINC_FINGER_C2H2_2"/>
    <property type="match status" value="7"/>
</dbReference>
<feature type="domain" description="C2H2-type" evidence="10">
    <location>
        <begin position="59"/>
        <end position="83"/>
    </location>
</feature>
<feature type="domain" description="C2H2-type" evidence="10">
    <location>
        <begin position="31"/>
        <end position="58"/>
    </location>
</feature>
<evidence type="ECO:0000256" key="1">
    <source>
        <dbReference type="ARBA" id="ARBA00004123"/>
    </source>
</evidence>
<feature type="region of interest" description="Disordered" evidence="9">
    <location>
        <begin position="170"/>
        <end position="190"/>
    </location>
</feature>
<feature type="compositionally biased region" description="Polar residues" evidence="9">
    <location>
        <begin position="923"/>
        <end position="936"/>
    </location>
</feature>
<dbReference type="GO" id="GO:0005634">
    <property type="term" value="C:nucleus"/>
    <property type="evidence" value="ECO:0007669"/>
    <property type="project" value="UniProtKB-SubCell"/>
</dbReference>
<feature type="region of interest" description="Disordered" evidence="9">
    <location>
        <begin position="644"/>
        <end position="663"/>
    </location>
</feature>
<keyword evidence="4 8" id="KW-0863">Zinc-finger</keyword>
<comment type="caution">
    <text evidence="11">The sequence shown here is derived from an EMBL/GenBank/DDBJ whole genome shotgun (WGS) entry which is preliminary data.</text>
</comment>
<feature type="domain" description="C2H2-type" evidence="10">
    <location>
        <begin position="218"/>
        <end position="241"/>
    </location>
</feature>
<sequence length="985" mass="109022">MPPDIKMPDADLAQAHAESLINSIDAAQKRYACETCGKTYTSPHSRDRHMHLHTGEKRFTCPFEGCGKRFGRRDYLNRHCLVHEKYLGRDPKDAHPDRSFVSREGETGDFQQDAEGTAFSSYPDEARYESPGQDDIGAHVKLHEVGNSAHGRLNGKESSMELTSKTRARGVSPSTALQDPHDEFPPSGQDSTAIRQDLEELASSLRTTKHGTFRVMELDCALCSKSFGRPSDLTRHRSISHGRLAIADKNAVRDKQAHELLNKHKLPRDILKKLGLVCEWEDCGQIFSHQADLIRHLKAHGDSRRVKCPFCGKGLSRLDKLKPHMELYHRRKRPRSPEPIAESRFDNTFIERPDMPQRRKKSSLAQGNLCHLCGKFFERPHDLKRHLDTKKHNGPGYTPDMSRPKRRPSRPGIYQCPLCPKNFDSTSRVRRHVESSVHDLIVIGPSNDSDARSNSVTGSGKSGYAQECVGCRQIFVDELSFFDHAPCYRLDGEQQDEQSDAAEAGQEYSEPEEESEDDADQLDDFEAQLVMAVNGQTLDNAVEKRPDTAPRIPQPTSTAHKSPAANPTPEEIGERNQSQDHQHDRVPHKDLRAIRHRSGEPSVQTSTASGQRPPGLLPPAEHQPVPASALTPLRGATRMLIGARESGKSQPSPPPPYHAPSNSQNLRRCYGCGAGFPSKEAFWNHSPCFTTAVQPVVPPQTERGAASNKTLQRSATPDKHDSGQEMVGTEPKPPARPSDNSASSELSVEVTPSLEVQQMLISIALNNPGARPIPPSELASLTDKSPNLLELVTRMERENAEMQRIVKQKWVVPSSLHQDPTSSGATLVDGDGMAERSMVGSKAPLANPTRATEHLDRMKATDPDGERLRLQQVFRLQGYRHIQPSPQGHDGRVGSQPGADGSRGIVGQNPLLAKEAPEKRLQDTSSSHASTRQSANDPAAVEPLRGLHVRQRNVSQKASFRTASGLRLVDETNSNHEQMLEDSTP</sequence>
<dbReference type="GO" id="GO:0001228">
    <property type="term" value="F:DNA-binding transcription activator activity, RNA polymerase II-specific"/>
    <property type="evidence" value="ECO:0007669"/>
    <property type="project" value="TreeGrafter"/>
</dbReference>
<dbReference type="InterPro" id="IPR013087">
    <property type="entry name" value="Znf_C2H2_type"/>
</dbReference>
<feature type="domain" description="C2H2-type" evidence="10">
    <location>
        <begin position="414"/>
        <end position="438"/>
    </location>
</feature>
<dbReference type="OrthoDB" id="3640956at2759"/>
<dbReference type="InterPro" id="IPR036236">
    <property type="entry name" value="Znf_C2H2_sf"/>
</dbReference>
<evidence type="ECO:0000259" key="10">
    <source>
        <dbReference type="PROSITE" id="PS50157"/>
    </source>
</evidence>
<feature type="domain" description="C2H2-type" evidence="10">
    <location>
        <begin position="368"/>
        <end position="397"/>
    </location>
</feature>
<accession>A0A2S6C001</accession>
<evidence type="ECO:0000256" key="3">
    <source>
        <dbReference type="ARBA" id="ARBA00022737"/>
    </source>
</evidence>
<evidence type="ECO:0000313" key="11">
    <source>
        <dbReference type="EMBL" id="PPJ53036.1"/>
    </source>
</evidence>
<name>A0A2S6C001_9PEZI</name>
<feature type="compositionally biased region" description="Polar residues" evidence="9">
    <location>
        <begin position="601"/>
        <end position="610"/>
    </location>
</feature>
<evidence type="ECO:0000256" key="9">
    <source>
        <dbReference type="SAM" id="MobiDB-lite"/>
    </source>
</evidence>
<evidence type="ECO:0000256" key="2">
    <source>
        <dbReference type="ARBA" id="ARBA00022723"/>
    </source>
</evidence>
<feature type="compositionally biased region" description="Basic and acidic residues" evidence="9">
    <location>
        <begin position="572"/>
        <end position="599"/>
    </location>
</feature>
<feature type="compositionally biased region" description="Basic and acidic residues" evidence="9">
    <location>
        <begin position="91"/>
        <end position="106"/>
    </location>
</feature>
<keyword evidence="7" id="KW-0539">Nucleus</keyword>
<protein>
    <recommendedName>
        <fullName evidence="10">C2H2-type domain-containing protein</fullName>
    </recommendedName>
</protein>
<comment type="subcellular location">
    <subcellularLocation>
        <location evidence="1">Nucleus</location>
    </subcellularLocation>
</comment>
<dbReference type="SMART" id="SM00355">
    <property type="entry name" value="ZnF_C2H2"/>
    <property type="match status" value="7"/>
</dbReference>
<dbReference type="AlphaFoldDB" id="A0A2S6C001"/>
<dbReference type="Pfam" id="PF00096">
    <property type="entry name" value="zf-C2H2"/>
    <property type="match status" value="4"/>
</dbReference>
<dbReference type="Proteomes" id="UP000237631">
    <property type="component" value="Unassembled WGS sequence"/>
</dbReference>